<protein>
    <recommendedName>
        <fullName evidence="6">Anoctamin</fullName>
    </recommendedName>
</protein>
<feature type="non-terminal residue" evidence="8">
    <location>
        <position position="1"/>
    </location>
</feature>
<dbReference type="InterPro" id="IPR007632">
    <property type="entry name" value="Anoctamin"/>
</dbReference>
<dbReference type="InParanoid" id="A7TCP4"/>
<dbReference type="PANTHER" id="PTHR12308">
    <property type="entry name" value="ANOCTAMIN"/>
    <property type="match status" value="1"/>
</dbReference>
<evidence type="ECO:0000256" key="3">
    <source>
        <dbReference type="ARBA" id="ARBA00022692"/>
    </source>
</evidence>
<dbReference type="PANTHER" id="PTHR12308:SF73">
    <property type="entry name" value="ANOCTAMIN"/>
    <property type="match status" value="1"/>
</dbReference>
<keyword evidence="5 6" id="KW-0472">Membrane</keyword>
<dbReference type="Proteomes" id="UP000001593">
    <property type="component" value="Unassembled WGS sequence"/>
</dbReference>
<evidence type="ECO:0000256" key="1">
    <source>
        <dbReference type="ARBA" id="ARBA00004141"/>
    </source>
</evidence>
<comment type="similarity">
    <text evidence="2 6">Belongs to the anoctamin family.</text>
</comment>
<evidence type="ECO:0000256" key="6">
    <source>
        <dbReference type="RuleBase" id="RU280814"/>
    </source>
</evidence>
<dbReference type="EMBL" id="DS476615">
    <property type="protein sequence ID" value="EDO26171.1"/>
    <property type="molecule type" value="Genomic_DNA"/>
</dbReference>
<feature type="non-terminal residue" evidence="8">
    <location>
        <position position="217"/>
    </location>
</feature>
<evidence type="ECO:0000256" key="2">
    <source>
        <dbReference type="ARBA" id="ARBA00009671"/>
    </source>
</evidence>
<dbReference type="GO" id="GO:0016020">
    <property type="term" value="C:membrane"/>
    <property type="evidence" value="ECO:0007669"/>
    <property type="project" value="UniProtKB-SubCell"/>
</dbReference>
<dbReference type="KEGG" id="nve:5496537"/>
<comment type="subcellular location">
    <subcellularLocation>
        <location evidence="1 6">Membrane</location>
        <topology evidence="1 6">Multi-pass membrane protein</topology>
    </subcellularLocation>
</comment>
<feature type="transmembrane region" description="Helical" evidence="6">
    <location>
        <begin position="74"/>
        <end position="104"/>
    </location>
</feature>
<dbReference type="HOGENOM" id="CLU_1275079_0_0_1"/>
<dbReference type="AlphaFoldDB" id="A7TCP4"/>
<sequence length="217" mass="25221">LRYLLLEGAYKDAFILHEKSSLDPKFPLPDLGDDGTYLWGQDISDPRKFLDNTWLKVFKFQPLWKVKNYFGEQIALYFAWLGSLTFSLIIPMLLGLAIFLWGLIVAVNESPLRTPNATASTIINKWAKKAFDNNATPYFALIICLWGTIFLELWKRTTARLAYQWDVDMYEEQEPNRPQFYGTKIKPDPVTGEEEPFYPFARRVWKMSGSFGILLLM</sequence>
<name>A7TCP4_NEMVE</name>
<evidence type="ECO:0000313" key="8">
    <source>
        <dbReference type="EMBL" id="EDO26171.1"/>
    </source>
</evidence>
<dbReference type="eggNOG" id="KOG2514">
    <property type="taxonomic scope" value="Eukaryota"/>
</dbReference>
<accession>A7TCP4</accession>
<dbReference type="Pfam" id="PF04547">
    <property type="entry name" value="Anoctamin"/>
    <property type="match status" value="1"/>
</dbReference>
<proteinExistence type="inferred from homology"/>
<evidence type="ECO:0000256" key="5">
    <source>
        <dbReference type="ARBA" id="ARBA00023136"/>
    </source>
</evidence>
<dbReference type="OMA" id="PQMERFF"/>
<gene>
    <name evidence="8" type="ORF">NEMVEDRAFT_v1g225323</name>
</gene>
<reference evidence="8 9" key="1">
    <citation type="journal article" date="2007" name="Science">
        <title>Sea anemone genome reveals ancestral eumetazoan gene repertoire and genomic organization.</title>
        <authorList>
            <person name="Putnam N.H."/>
            <person name="Srivastava M."/>
            <person name="Hellsten U."/>
            <person name="Dirks B."/>
            <person name="Chapman J."/>
            <person name="Salamov A."/>
            <person name="Terry A."/>
            <person name="Shapiro H."/>
            <person name="Lindquist E."/>
            <person name="Kapitonov V.V."/>
            <person name="Jurka J."/>
            <person name="Genikhovich G."/>
            <person name="Grigoriev I.V."/>
            <person name="Lucas S.M."/>
            <person name="Steele R.E."/>
            <person name="Finnerty J.R."/>
            <person name="Technau U."/>
            <person name="Martindale M.Q."/>
            <person name="Rokhsar D.S."/>
        </authorList>
    </citation>
    <scope>NUCLEOTIDE SEQUENCE [LARGE SCALE GENOMIC DNA]</scope>
    <source>
        <strain evidence="9">CH2 X CH6</strain>
    </source>
</reference>
<dbReference type="InterPro" id="IPR049452">
    <property type="entry name" value="Anoctamin_TM"/>
</dbReference>
<organism evidence="8 9">
    <name type="scientific">Nematostella vectensis</name>
    <name type="common">Starlet sea anemone</name>
    <dbReference type="NCBI Taxonomy" id="45351"/>
    <lineage>
        <taxon>Eukaryota</taxon>
        <taxon>Metazoa</taxon>
        <taxon>Cnidaria</taxon>
        <taxon>Anthozoa</taxon>
        <taxon>Hexacorallia</taxon>
        <taxon>Actiniaria</taxon>
        <taxon>Edwardsiidae</taxon>
        <taxon>Nematostella</taxon>
    </lineage>
</organism>
<evidence type="ECO:0000259" key="7">
    <source>
        <dbReference type="Pfam" id="PF04547"/>
    </source>
</evidence>
<keyword evidence="3 6" id="KW-0812">Transmembrane</keyword>
<feature type="domain" description="Anoctamin transmembrane" evidence="7">
    <location>
        <begin position="66"/>
        <end position="216"/>
    </location>
</feature>
<keyword evidence="4 6" id="KW-1133">Transmembrane helix</keyword>
<keyword evidence="9" id="KW-1185">Reference proteome</keyword>
<dbReference type="PhylomeDB" id="A7TCP4"/>
<evidence type="ECO:0000256" key="4">
    <source>
        <dbReference type="ARBA" id="ARBA00022989"/>
    </source>
</evidence>
<feature type="transmembrane region" description="Helical" evidence="6">
    <location>
        <begin position="135"/>
        <end position="154"/>
    </location>
</feature>
<evidence type="ECO:0000313" key="9">
    <source>
        <dbReference type="Proteomes" id="UP000001593"/>
    </source>
</evidence>
<comment type="caution">
    <text evidence="6">Lacks conserved residue(s) required for the propagation of feature annotation.</text>
</comment>